<keyword evidence="10" id="KW-1133">Transmembrane helix</keyword>
<dbReference type="CDD" id="cd11058">
    <property type="entry name" value="CYP60B-like"/>
    <property type="match status" value="1"/>
</dbReference>
<evidence type="ECO:0000256" key="9">
    <source>
        <dbReference type="RuleBase" id="RU000461"/>
    </source>
</evidence>
<dbReference type="STRING" id="2010991.A0A3M2SJU3"/>
<comment type="cofactor">
    <cofactor evidence="1 8">
        <name>heme</name>
        <dbReference type="ChEBI" id="CHEBI:30413"/>
    </cofactor>
</comment>
<dbReference type="AlphaFoldDB" id="A0A3M2SJU3"/>
<comment type="similarity">
    <text evidence="2 9">Belongs to the cytochrome P450 family.</text>
</comment>
<protein>
    <recommendedName>
        <fullName evidence="13">Isotrichodermin C-15 hydroxylase</fullName>
    </recommendedName>
</protein>
<evidence type="ECO:0000256" key="10">
    <source>
        <dbReference type="SAM" id="Phobius"/>
    </source>
</evidence>
<name>A0A3M2SJU3_9HYPO</name>
<dbReference type="InterPro" id="IPR001128">
    <property type="entry name" value="Cyt_P450"/>
</dbReference>
<keyword evidence="4 8" id="KW-0479">Metal-binding</keyword>
<organism evidence="11 12">
    <name type="scientific">Fusarium kuroshium</name>
    <dbReference type="NCBI Taxonomy" id="2010991"/>
    <lineage>
        <taxon>Eukaryota</taxon>
        <taxon>Fungi</taxon>
        <taxon>Dikarya</taxon>
        <taxon>Ascomycota</taxon>
        <taxon>Pezizomycotina</taxon>
        <taxon>Sordariomycetes</taxon>
        <taxon>Hypocreomycetidae</taxon>
        <taxon>Hypocreales</taxon>
        <taxon>Nectriaceae</taxon>
        <taxon>Fusarium</taxon>
        <taxon>Fusarium solani species complex</taxon>
    </lineage>
</organism>
<dbReference type="PRINTS" id="PR00463">
    <property type="entry name" value="EP450I"/>
</dbReference>
<keyword evidence="7 9" id="KW-0503">Monooxygenase</keyword>
<evidence type="ECO:0008006" key="13">
    <source>
        <dbReference type="Google" id="ProtNLM"/>
    </source>
</evidence>
<comment type="caution">
    <text evidence="11">The sequence shown here is derived from an EMBL/GenBank/DDBJ whole genome shotgun (WGS) entry which is preliminary data.</text>
</comment>
<evidence type="ECO:0000256" key="6">
    <source>
        <dbReference type="ARBA" id="ARBA00023004"/>
    </source>
</evidence>
<dbReference type="GO" id="GO:0020037">
    <property type="term" value="F:heme binding"/>
    <property type="evidence" value="ECO:0007669"/>
    <property type="project" value="InterPro"/>
</dbReference>
<dbReference type="SUPFAM" id="SSF48264">
    <property type="entry name" value="Cytochrome P450"/>
    <property type="match status" value="1"/>
</dbReference>
<accession>A0A3M2SJU3</accession>
<evidence type="ECO:0000256" key="3">
    <source>
        <dbReference type="ARBA" id="ARBA00022617"/>
    </source>
</evidence>
<dbReference type="InterPro" id="IPR036396">
    <property type="entry name" value="Cyt_P450_sf"/>
</dbReference>
<dbReference type="GO" id="GO:0009403">
    <property type="term" value="P:toxin biosynthetic process"/>
    <property type="evidence" value="ECO:0007669"/>
    <property type="project" value="UniProtKB-ARBA"/>
</dbReference>
<dbReference type="GO" id="GO:0004497">
    <property type="term" value="F:monooxygenase activity"/>
    <property type="evidence" value="ECO:0007669"/>
    <property type="project" value="UniProtKB-KW"/>
</dbReference>
<dbReference type="InterPro" id="IPR050121">
    <property type="entry name" value="Cytochrome_P450_monoxygenase"/>
</dbReference>
<evidence type="ECO:0000256" key="8">
    <source>
        <dbReference type="PIRSR" id="PIRSR602401-1"/>
    </source>
</evidence>
<keyword evidence="10" id="KW-0472">Membrane</keyword>
<keyword evidence="6 8" id="KW-0408">Iron</keyword>
<keyword evidence="12" id="KW-1185">Reference proteome</keyword>
<keyword evidence="3 8" id="KW-0349">Heme</keyword>
<reference evidence="11 12" key="1">
    <citation type="submission" date="2017-06" db="EMBL/GenBank/DDBJ databases">
        <title>Comparative genomic analysis of Ambrosia Fusariam Clade fungi.</title>
        <authorList>
            <person name="Stajich J.E."/>
            <person name="Carrillo J."/>
            <person name="Kijimoto T."/>
            <person name="Eskalen A."/>
            <person name="O'Donnell K."/>
            <person name="Kasson M."/>
        </authorList>
    </citation>
    <scope>NUCLEOTIDE SEQUENCE [LARGE SCALE GENOMIC DNA]</scope>
    <source>
        <strain evidence="11">UCR3666</strain>
    </source>
</reference>
<evidence type="ECO:0000313" key="11">
    <source>
        <dbReference type="EMBL" id="RMJ17837.1"/>
    </source>
</evidence>
<dbReference type="PANTHER" id="PTHR24305:SF230">
    <property type="entry name" value="P450, PUTATIVE (EUROFUNG)-RELATED"/>
    <property type="match status" value="1"/>
</dbReference>
<feature type="transmembrane region" description="Helical" evidence="10">
    <location>
        <begin position="37"/>
        <end position="57"/>
    </location>
</feature>
<proteinExistence type="inferred from homology"/>
<keyword evidence="5 9" id="KW-0560">Oxidoreductase</keyword>
<evidence type="ECO:0000256" key="5">
    <source>
        <dbReference type="ARBA" id="ARBA00023002"/>
    </source>
</evidence>
<sequence length="522" mass="59501">MVVNDNGNENEMPEPRSDVVRLKICPSHFKVQALPHIILTILYIAGTVAYNLFLHPLRKFPGPFLMRATRLPYVYKAIAGTLPFDVLDLHNKYGSVVRVAPNELAFLDETTWKDIMGHRTQGRPEFLKPSFWYNPSNGPTNIVSSVGAEHALLRRQLATGFSERGLRSQQPIIMGYIDLLISRLHERCKSGNVNLTSWYNFTSFDIIGDLTFGESFGCLDKAEYNPWVRNIFDLAKVGNIMQQSAHFPWLRTLLIYMLSSPLARSRQVSHRQMTREKLLRRIELGKNQDRPDLLEGLLKKKEEWNMQLGHLEKNASVLIVAGSETLATALSGITYLLLKNPETLRKLVKEVRSNFNSEDEIDFISVNKLTYLVACIDEGLRMYPPAPIGLPRIVPKEGATVSGHFVAEDSIVAVHQWAAYHSEKHFKKPFEFHPERFLGDPEFESDHREALQPFHLGARGCIGRNLAYVEMKVTLSRVVWNFDLTLDPECSQWMESQKVYNVWAKGPLMVKLEPVKGESDAE</sequence>
<evidence type="ECO:0000256" key="7">
    <source>
        <dbReference type="ARBA" id="ARBA00023033"/>
    </source>
</evidence>
<dbReference type="FunFam" id="1.10.630.10:FF:000047">
    <property type="entry name" value="Cytochrome P450 monooxygenase"/>
    <property type="match status" value="1"/>
</dbReference>
<dbReference type="GO" id="GO:0005506">
    <property type="term" value="F:iron ion binding"/>
    <property type="evidence" value="ECO:0007669"/>
    <property type="project" value="InterPro"/>
</dbReference>
<dbReference type="Gene3D" id="1.10.630.10">
    <property type="entry name" value="Cytochrome P450"/>
    <property type="match status" value="1"/>
</dbReference>
<evidence type="ECO:0000313" key="12">
    <source>
        <dbReference type="Proteomes" id="UP000277212"/>
    </source>
</evidence>
<dbReference type="EMBL" id="NKUJ01000027">
    <property type="protein sequence ID" value="RMJ17837.1"/>
    <property type="molecule type" value="Genomic_DNA"/>
</dbReference>
<dbReference type="PANTHER" id="PTHR24305">
    <property type="entry name" value="CYTOCHROME P450"/>
    <property type="match status" value="1"/>
</dbReference>
<evidence type="ECO:0000256" key="1">
    <source>
        <dbReference type="ARBA" id="ARBA00001971"/>
    </source>
</evidence>
<feature type="binding site" description="axial binding residue" evidence="8">
    <location>
        <position position="461"/>
    </location>
    <ligand>
        <name>heme</name>
        <dbReference type="ChEBI" id="CHEBI:30413"/>
    </ligand>
    <ligandPart>
        <name>Fe</name>
        <dbReference type="ChEBI" id="CHEBI:18248"/>
    </ligandPart>
</feature>
<evidence type="ECO:0000256" key="2">
    <source>
        <dbReference type="ARBA" id="ARBA00010617"/>
    </source>
</evidence>
<dbReference type="InterPro" id="IPR017972">
    <property type="entry name" value="Cyt_P450_CS"/>
</dbReference>
<gene>
    <name evidence="11" type="ORF">CDV36_002550</name>
</gene>
<dbReference type="PROSITE" id="PS00086">
    <property type="entry name" value="CYTOCHROME_P450"/>
    <property type="match status" value="1"/>
</dbReference>
<dbReference type="Proteomes" id="UP000277212">
    <property type="component" value="Unassembled WGS sequence"/>
</dbReference>
<dbReference type="OrthoDB" id="1470350at2759"/>
<keyword evidence="10" id="KW-0812">Transmembrane</keyword>
<dbReference type="GO" id="GO:0016705">
    <property type="term" value="F:oxidoreductase activity, acting on paired donors, with incorporation or reduction of molecular oxygen"/>
    <property type="evidence" value="ECO:0007669"/>
    <property type="project" value="InterPro"/>
</dbReference>
<dbReference type="PRINTS" id="PR00385">
    <property type="entry name" value="P450"/>
</dbReference>
<dbReference type="Pfam" id="PF00067">
    <property type="entry name" value="p450"/>
    <property type="match status" value="1"/>
</dbReference>
<dbReference type="InterPro" id="IPR002401">
    <property type="entry name" value="Cyt_P450_E_grp-I"/>
</dbReference>
<evidence type="ECO:0000256" key="4">
    <source>
        <dbReference type="ARBA" id="ARBA00022723"/>
    </source>
</evidence>